<dbReference type="RefSeq" id="WP_040288980.1">
    <property type="nucleotide sequence ID" value="NZ_FNOJ01000005.1"/>
</dbReference>
<evidence type="ECO:0000256" key="2">
    <source>
        <dbReference type="ARBA" id="ARBA00022679"/>
    </source>
</evidence>
<organism evidence="6 7">
    <name type="scientific">Alicyclobacillus hesperidum</name>
    <dbReference type="NCBI Taxonomy" id="89784"/>
    <lineage>
        <taxon>Bacteria</taxon>
        <taxon>Bacillati</taxon>
        <taxon>Bacillota</taxon>
        <taxon>Bacilli</taxon>
        <taxon>Bacillales</taxon>
        <taxon>Alicyclobacillaceae</taxon>
        <taxon>Alicyclobacillus</taxon>
    </lineage>
</organism>
<evidence type="ECO:0000256" key="1">
    <source>
        <dbReference type="ARBA" id="ARBA00012928"/>
    </source>
</evidence>
<reference evidence="7" key="1">
    <citation type="submission" date="2016-10" db="EMBL/GenBank/DDBJ databases">
        <authorList>
            <person name="Varghese N."/>
        </authorList>
    </citation>
    <scope>NUCLEOTIDE SEQUENCE [LARGE SCALE GENOMIC DNA]</scope>
    <source>
        <strain evidence="7">DSM 12489</strain>
    </source>
</reference>
<dbReference type="EC" id="2.3.1.286" evidence="1"/>
<feature type="binding site" evidence="4">
    <location>
        <position position="127"/>
    </location>
    <ligand>
        <name>Zn(2+)</name>
        <dbReference type="ChEBI" id="CHEBI:29105"/>
    </ligand>
</feature>
<feature type="active site" description="Proton acceptor" evidence="4">
    <location>
        <position position="119"/>
    </location>
</feature>
<dbReference type="GO" id="GO:0017136">
    <property type="term" value="F:histone deacetylase activity, NAD-dependent"/>
    <property type="evidence" value="ECO:0007669"/>
    <property type="project" value="TreeGrafter"/>
</dbReference>
<evidence type="ECO:0000259" key="5">
    <source>
        <dbReference type="PROSITE" id="PS50305"/>
    </source>
</evidence>
<keyword evidence="3" id="KW-0520">NAD</keyword>
<dbReference type="GO" id="GO:0046872">
    <property type="term" value="F:metal ion binding"/>
    <property type="evidence" value="ECO:0007669"/>
    <property type="project" value="UniProtKB-KW"/>
</dbReference>
<dbReference type="InterPro" id="IPR029035">
    <property type="entry name" value="DHS-like_NAD/FAD-binding_dom"/>
</dbReference>
<feature type="binding site" evidence="4">
    <location>
        <position position="130"/>
    </location>
    <ligand>
        <name>Zn(2+)</name>
        <dbReference type="ChEBI" id="CHEBI:29105"/>
    </ligand>
</feature>
<gene>
    <name evidence="6" type="ORF">SAMN04489725_10512</name>
</gene>
<dbReference type="STRING" id="89784.SAMN04489725_10512"/>
<feature type="binding site" evidence="4">
    <location>
        <position position="147"/>
    </location>
    <ligand>
        <name>Zn(2+)</name>
        <dbReference type="ChEBI" id="CHEBI:29105"/>
    </ligand>
</feature>
<dbReference type="PANTHER" id="PTHR11085:SF10">
    <property type="entry name" value="NAD-DEPENDENT PROTEIN DEACYLASE SIRTUIN-5, MITOCHONDRIAL-RELATED"/>
    <property type="match status" value="1"/>
</dbReference>
<dbReference type="InterPro" id="IPR050134">
    <property type="entry name" value="NAD-dep_sirtuin_deacylases"/>
</dbReference>
<feature type="binding site" evidence="4">
    <location>
        <position position="150"/>
    </location>
    <ligand>
        <name>Zn(2+)</name>
        <dbReference type="ChEBI" id="CHEBI:29105"/>
    </ligand>
</feature>
<dbReference type="AlphaFoldDB" id="A0A1H2T0J6"/>
<evidence type="ECO:0000313" key="7">
    <source>
        <dbReference type="Proteomes" id="UP000182589"/>
    </source>
</evidence>
<dbReference type="SUPFAM" id="SSF52467">
    <property type="entry name" value="DHS-like NAD/FAD-binding domain"/>
    <property type="match status" value="1"/>
</dbReference>
<evidence type="ECO:0000256" key="3">
    <source>
        <dbReference type="ARBA" id="ARBA00023027"/>
    </source>
</evidence>
<protein>
    <recommendedName>
        <fullName evidence="1">protein acetyllysine N-acetyltransferase</fullName>
        <ecNumber evidence="1">2.3.1.286</ecNumber>
    </recommendedName>
</protein>
<dbReference type="GO" id="GO:0070403">
    <property type="term" value="F:NAD+ binding"/>
    <property type="evidence" value="ECO:0007669"/>
    <property type="project" value="InterPro"/>
</dbReference>
<dbReference type="PROSITE" id="PS50305">
    <property type="entry name" value="SIRTUIN"/>
    <property type="match status" value="1"/>
</dbReference>
<dbReference type="Proteomes" id="UP000182589">
    <property type="component" value="Unassembled WGS sequence"/>
</dbReference>
<keyword evidence="7" id="KW-1185">Reference proteome</keyword>
<sequence length="226" mass="24779">MVFYCNGNILDTLKRIDMSRFYSSQLVAITGAGISVESGLPVGTGAVMGVSLDDFFRRDIWLDDPHSAFDAYRHMVSTWRSASPNAAHLALARAGVRIVTQNVDGLHRDAGSQSVIELHGNLRELRCDACSSLFTAKLAFREAVPRCPTCAGRLFPGVVFEGEQVRHIARATEWVTAARCVLVVGTEMNMDPVRRLREVGVRAGADIIWVLDDAEAWVCALVDACR</sequence>
<proteinExistence type="predicted"/>
<name>A0A1H2T0J6_9BACL</name>
<evidence type="ECO:0000313" key="6">
    <source>
        <dbReference type="EMBL" id="SDW37307.1"/>
    </source>
</evidence>
<dbReference type="InterPro" id="IPR003000">
    <property type="entry name" value="Sirtuin"/>
</dbReference>
<evidence type="ECO:0000256" key="4">
    <source>
        <dbReference type="PROSITE-ProRule" id="PRU00236"/>
    </source>
</evidence>
<dbReference type="Gene3D" id="3.40.50.1220">
    <property type="entry name" value="TPP-binding domain"/>
    <property type="match status" value="1"/>
</dbReference>
<dbReference type="PANTHER" id="PTHR11085">
    <property type="entry name" value="NAD-DEPENDENT PROTEIN DEACYLASE SIRTUIN-5, MITOCHONDRIAL-RELATED"/>
    <property type="match status" value="1"/>
</dbReference>
<dbReference type="InterPro" id="IPR026590">
    <property type="entry name" value="Ssirtuin_cat_dom"/>
</dbReference>
<dbReference type="Pfam" id="PF02146">
    <property type="entry name" value="SIR2"/>
    <property type="match status" value="1"/>
</dbReference>
<accession>A0A1H2T0J6</accession>
<keyword evidence="2" id="KW-0808">Transferase</keyword>
<keyword evidence="4" id="KW-0862">Zinc</keyword>
<dbReference type="InterPro" id="IPR026591">
    <property type="entry name" value="Sirtuin_cat_small_dom_sf"/>
</dbReference>
<dbReference type="EMBL" id="FNOJ01000005">
    <property type="protein sequence ID" value="SDW37307.1"/>
    <property type="molecule type" value="Genomic_DNA"/>
</dbReference>
<feature type="domain" description="Deacetylase sirtuin-type" evidence="5">
    <location>
        <begin position="6"/>
        <end position="226"/>
    </location>
</feature>
<keyword evidence="4" id="KW-0479">Metal-binding</keyword>
<dbReference type="Gene3D" id="3.30.1600.10">
    <property type="entry name" value="SIR2/SIRT2 'Small Domain"/>
    <property type="match status" value="1"/>
</dbReference>